<dbReference type="EMBL" id="CP096115">
    <property type="protein sequence ID" value="UUX92409.1"/>
    <property type="molecule type" value="Genomic_DNA"/>
</dbReference>
<gene>
    <name evidence="2" type="ORF">L6E24_13890</name>
</gene>
<protein>
    <submittedName>
        <fullName evidence="2">Uncharacterized protein</fullName>
    </submittedName>
</protein>
<keyword evidence="1" id="KW-0472">Membrane</keyword>
<evidence type="ECO:0000256" key="1">
    <source>
        <dbReference type="SAM" id="Phobius"/>
    </source>
</evidence>
<keyword evidence="1" id="KW-1133">Transmembrane helix</keyword>
<sequence length="255" mass="28587">MERQDLIFFIGAIAIVVILALVVKPLINGDPIIPLPEESNDTISVPQQIPVPQGAMDNPYSPSLSVNPTAASTPEWDGQTPREVQFVDPSTYNMQWESQLKDFGFNVPADEEINETYVTYAEINGQWDATTQIFNIPYPYWIMDVTLEDFGSVGGEGAEAGQQFYLTPSINIQVMDADKPNGVEYILNTMTEAPLPEEVLLEGVDESGATIERGVFEGFIWRHEFYEGFGNYYFIIHPNMLQSYKIEIKIPAGYV</sequence>
<keyword evidence="1" id="KW-0812">Transmembrane</keyword>
<feature type="transmembrane region" description="Helical" evidence="1">
    <location>
        <begin position="6"/>
        <end position="23"/>
    </location>
</feature>
<organism evidence="2 3">
    <name type="scientific">Methanoplanus endosymbiosus</name>
    <dbReference type="NCBI Taxonomy" id="33865"/>
    <lineage>
        <taxon>Archaea</taxon>
        <taxon>Methanobacteriati</taxon>
        <taxon>Methanobacteriota</taxon>
        <taxon>Stenosarchaea group</taxon>
        <taxon>Methanomicrobia</taxon>
        <taxon>Methanomicrobiales</taxon>
        <taxon>Methanomicrobiaceae</taxon>
        <taxon>Methanoplanus</taxon>
    </lineage>
</organism>
<dbReference type="Proteomes" id="UP001060368">
    <property type="component" value="Chromosome"/>
</dbReference>
<dbReference type="KEGG" id="mend:L6E24_13890"/>
<name>A0A9E7PP06_9EURY</name>
<evidence type="ECO:0000313" key="3">
    <source>
        <dbReference type="Proteomes" id="UP001060368"/>
    </source>
</evidence>
<proteinExistence type="predicted"/>
<dbReference type="GeneID" id="74308816"/>
<evidence type="ECO:0000313" key="2">
    <source>
        <dbReference type="EMBL" id="UUX92409.1"/>
    </source>
</evidence>
<dbReference type="RefSeq" id="WP_257742558.1">
    <property type="nucleotide sequence ID" value="NZ_CP096115.1"/>
</dbReference>
<reference evidence="2" key="1">
    <citation type="submission" date="2022-04" db="EMBL/GenBank/DDBJ databases">
        <title>Complete genome of Methanoplanus endosymbiosus DSM 3599.</title>
        <authorList>
            <person name="Chen S.-C."/>
            <person name="You Y.-T."/>
            <person name="Zhou Y.-Z."/>
            <person name="Lai M.-C."/>
        </authorList>
    </citation>
    <scope>NUCLEOTIDE SEQUENCE</scope>
    <source>
        <strain evidence="2">DSM 3599</strain>
    </source>
</reference>
<keyword evidence="3" id="KW-1185">Reference proteome</keyword>
<dbReference type="AlphaFoldDB" id="A0A9E7PP06"/>
<accession>A0A9E7PP06</accession>